<name>A0A0D0D6W5_9AGAM</name>
<evidence type="ECO:0000313" key="1">
    <source>
        <dbReference type="EMBL" id="KIK72670.1"/>
    </source>
</evidence>
<organism evidence="1 2">
    <name type="scientific">Paxillus rubicundulus Ve08.2h10</name>
    <dbReference type="NCBI Taxonomy" id="930991"/>
    <lineage>
        <taxon>Eukaryota</taxon>
        <taxon>Fungi</taxon>
        <taxon>Dikarya</taxon>
        <taxon>Basidiomycota</taxon>
        <taxon>Agaricomycotina</taxon>
        <taxon>Agaricomycetes</taxon>
        <taxon>Agaricomycetidae</taxon>
        <taxon>Boletales</taxon>
        <taxon>Paxilineae</taxon>
        <taxon>Paxillaceae</taxon>
        <taxon>Paxillus</taxon>
    </lineage>
</organism>
<accession>A0A0D0D6W5</accession>
<proteinExistence type="predicted"/>
<dbReference type="AlphaFoldDB" id="A0A0D0D6W5"/>
<dbReference type="HOGENOM" id="CLU_096694_0_0_1"/>
<dbReference type="InParanoid" id="A0A0D0D6W5"/>
<keyword evidence="2" id="KW-1185">Reference proteome</keyword>
<protein>
    <submittedName>
        <fullName evidence="1">Uncharacterized protein</fullName>
    </submittedName>
</protein>
<dbReference type="Proteomes" id="UP000054538">
    <property type="component" value="Unassembled WGS sequence"/>
</dbReference>
<reference evidence="1 2" key="1">
    <citation type="submission" date="2014-04" db="EMBL/GenBank/DDBJ databases">
        <authorList>
            <consortium name="DOE Joint Genome Institute"/>
            <person name="Kuo A."/>
            <person name="Kohler A."/>
            <person name="Jargeat P."/>
            <person name="Nagy L.G."/>
            <person name="Floudas D."/>
            <person name="Copeland A."/>
            <person name="Barry K.W."/>
            <person name="Cichocki N."/>
            <person name="Veneault-Fourrey C."/>
            <person name="LaButti K."/>
            <person name="Lindquist E.A."/>
            <person name="Lipzen A."/>
            <person name="Lundell T."/>
            <person name="Morin E."/>
            <person name="Murat C."/>
            <person name="Sun H."/>
            <person name="Tunlid A."/>
            <person name="Henrissat B."/>
            <person name="Grigoriev I.V."/>
            <person name="Hibbett D.S."/>
            <person name="Martin F."/>
            <person name="Nordberg H.P."/>
            <person name="Cantor M.N."/>
            <person name="Hua S.X."/>
        </authorList>
    </citation>
    <scope>NUCLEOTIDE SEQUENCE [LARGE SCALE GENOMIC DNA]</scope>
    <source>
        <strain evidence="1 2">Ve08.2h10</strain>
    </source>
</reference>
<evidence type="ECO:0000313" key="2">
    <source>
        <dbReference type="Proteomes" id="UP000054538"/>
    </source>
</evidence>
<reference evidence="2" key="2">
    <citation type="submission" date="2015-01" db="EMBL/GenBank/DDBJ databases">
        <title>Evolutionary Origins and Diversification of the Mycorrhizal Mutualists.</title>
        <authorList>
            <consortium name="DOE Joint Genome Institute"/>
            <consortium name="Mycorrhizal Genomics Consortium"/>
            <person name="Kohler A."/>
            <person name="Kuo A."/>
            <person name="Nagy L.G."/>
            <person name="Floudas D."/>
            <person name="Copeland A."/>
            <person name="Barry K.W."/>
            <person name="Cichocki N."/>
            <person name="Veneault-Fourrey C."/>
            <person name="LaButti K."/>
            <person name="Lindquist E.A."/>
            <person name="Lipzen A."/>
            <person name="Lundell T."/>
            <person name="Morin E."/>
            <person name="Murat C."/>
            <person name="Riley R."/>
            <person name="Ohm R."/>
            <person name="Sun H."/>
            <person name="Tunlid A."/>
            <person name="Henrissat B."/>
            <person name="Grigoriev I.V."/>
            <person name="Hibbett D.S."/>
            <person name="Martin F."/>
        </authorList>
    </citation>
    <scope>NUCLEOTIDE SEQUENCE [LARGE SCALE GENOMIC DNA]</scope>
    <source>
        <strain evidence="2">Ve08.2h10</strain>
    </source>
</reference>
<feature type="non-terminal residue" evidence="1">
    <location>
        <position position="1"/>
    </location>
</feature>
<dbReference type="EMBL" id="KN830568">
    <property type="protein sequence ID" value="KIK72670.1"/>
    <property type="molecule type" value="Genomic_DNA"/>
</dbReference>
<gene>
    <name evidence="1" type="ORF">PAXRUDRAFT_180182</name>
</gene>
<sequence length="252" mass="28557">DLAFSMLSFVLRNPSQKASPFARSTLNPYLPIPHSADCPLTSYTERQCRTLKDPPPHHIAWHSTREETQRWTMLTSACIPPSQGLVHAQYGVGRLLYGCWDVRSALDVKVKDRDEECHVHDKEEHCHRRRRWTDDTMDVPGEGVEADDFSGESIMDNKGDSEQVNTLSLTLTSQTLIENTEHSESPVRRRHLCTLLACMNASILEAFQRSVIIPVSVIMQVTTFPQTLLSSARQHGIAYTASQIVLWHHEVT</sequence>
<dbReference type="OrthoDB" id="2675199at2759"/>
<dbReference type="STRING" id="930991.A0A0D0D6W5"/>